<dbReference type="HOGENOM" id="CLU_042941_8_2_1"/>
<reference evidence="4 5" key="1">
    <citation type="submission" date="2014-06" db="EMBL/GenBank/DDBJ databases">
        <title>Evolutionary Origins and Diversification of the Mycorrhizal Mutualists.</title>
        <authorList>
            <consortium name="DOE Joint Genome Institute"/>
            <consortium name="Mycorrhizal Genomics Consortium"/>
            <person name="Kohler A."/>
            <person name="Kuo A."/>
            <person name="Nagy L.G."/>
            <person name="Floudas D."/>
            <person name="Copeland A."/>
            <person name="Barry K.W."/>
            <person name="Cichocki N."/>
            <person name="Veneault-Fourrey C."/>
            <person name="LaButti K."/>
            <person name="Lindquist E.A."/>
            <person name="Lipzen A."/>
            <person name="Lundell T."/>
            <person name="Morin E."/>
            <person name="Murat C."/>
            <person name="Riley R."/>
            <person name="Ohm R."/>
            <person name="Sun H."/>
            <person name="Tunlid A."/>
            <person name="Henrissat B."/>
            <person name="Grigoriev I.V."/>
            <person name="Hibbett D.S."/>
            <person name="Martin F."/>
        </authorList>
    </citation>
    <scope>NUCLEOTIDE SEQUENCE [LARGE SCALE GENOMIC DNA]</scope>
    <source>
        <strain evidence="4 5">SS14</strain>
    </source>
</reference>
<evidence type="ECO:0000256" key="3">
    <source>
        <dbReference type="SAM" id="Phobius"/>
    </source>
</evidence>
<comment type="similarity">
    <text evidence="2">Belongs to the ustYa family.</text>
</comment>
<evidence type="ECO:0000313" key="5">
    <source>
        <dbReference type="Proteomes" id="UP000054279"/>
    </source>
</evidence>
<organism evidence="4 5">
    <name type="scientific">Sphaerobolus stellatus (strain SS14)</name>
    <dbReference type="NCBI Taxonomy" id="990650"/>
    <lineage>
        <taxon>Eukaryota</taxon>
        <taxon>Fungi</taxon>
        <taxon>Dikarya</taxon>
        <taxon>Basidiomycota</taxon>
        <taxon>Agaricomycotina</taxon>
        <taxon>Agaricomycetes</taxon>
        <taxon>Phallomycetidae</taxon>
        <taxon>Geastrales</taxon>
        <taxon>Sphaerobolaceae</taxon>
        <taxon>Sphaerobolus</taxon>
    </lineage>
</organism>
<sequence>MSSYLRNHYLVPSNVLHTIIGAFALSLLLNVANIFVQISSHKEMNPATMITTGVGAQLPIFPRTVALEVVDSERYGMEDDNDWASVTPLGHGFVKLGADGDFYAISMYHQLHCLNSFRKIFNGHRNASRAAHDQQHELHCLTYLRQMALCSGDLTLEPAFFALNTDGRKTQAAYGTGVTHQCRDWVQVRQFSEANYELWKDEAGGFAASEANAIDSVV</sequence>
<keyword evidence="5" id="KW-1185">Reference proteome</keyword>
<keyword evidence="3" id="KW-0472">Membrane</keyword>
<protein>
    <submittedName>
        <fullName evidence="4">Uncharacterized protein</fullName>
    </submittedName>
</protein>
<gene>
    <name evidence="4" type="ORF">M422DRAFT_228452</name>
</gene>
<dbReference type="PANTHER" id="PTHR33365">
    <property type="entry name" value="YALI0B05434P"/>
    <property type="match status" value="1"/>
</dbReference>
<dbReference type="AlphaFoldDB" id="A0A0C9VZ40"/>
<comment type="pathway">
    <text evidence="1">Mycotoxin biosynthesis.</text>
</comment>
<dbReference type="InterPro" id="IPR021765">
    <property type="entry name" value="UstYa-like"/>
</dbReference>
<evidence type="ECO:0000256" key="2">
    <source>
        <dbReference type="ARBA" id="ARBA00035112"/>
    </source>
</evidence>
<keyword evidence="3" id="KW-1133">Transmembrane helix</keyword>
<evidence type="ECO:0000313" key="4">
    <source>
        <dbReference type="EMBL" id="KIJ44350.1"/>
    </source>
</evidence>
<dbReference type="OrthoDB" id="3687641at2759"/>
<evidence type="ECO:0000256" key="1">
    <source>
        <dbReference type="ARBA" id="ARBA00004685"/>
    </source>
</evidence>
<proteinExistence type="inferred from homology"/>
<dbReference type="Pfam" id="PF11807">
    <property type="entry name" value="UstYa"/>
    <property type="match status" value="1"/>
</dbReference>
<feature type="transmembrane region" description="Helical" evidence="3">
    <location>
        <begin position="15"/>
        <end position="36"/>
    </location>
</feature>
<dbReference type="EMBL" id="KN837118">
    <property type="protein sequence ID" value="KIJ44350.1"/>
    <property type="molecule type" value="Genomic_DNA"/>
</dbReference>
<dbReference type="PANTHER" id="PTHR33365:SF4">
    <property type="entry name" value="CYCLOCHLOROTINE BIOSYNTHESIS PROTEIN O"/>
    <property type="match status" value="1"/>
</dbReference>
<dbReference type="Proteomes" id="UP000054279">
    <property type="component" value="Unassembled WGS sequence"/>
</dbReference>
<dbReference type="GO" id="GO:0043386">
    <property type="term" value="P:mycotoxin biosynthetic process"/>
    <property type="evidence" value="ECO:0007669"/>
    <property type="project" value="InterPro"/>
</dbReference>
<keyword evidence="3" id="KW-0812">Transmembrane</keyword>
<name>A0A0C9VZ40_SPHS4</name>
<accession>A0A0C9VZ40</accession>